<proteinExistence type="predicted"/>
<gene>
    <name evidence="2" type="ORF">Lalb_Chr10g0104811</name>
</gene>
<feature type="compositionally biased region" description="Basic and acidic residues" evidence="1">
    <location>
        <begin position="73"/>
        <end position="85"/>
    </location>
</feature>
<evidence type="ECO:0000256" key="1">
    <source>
        <dbReference type="SAM" id="MobiDB-lite"/>
    </source>
</evidence>
<dbReference type="EMBL" id="WOCE01000010">
    <property type="protein sequence ID" value="KAE9606147.1"/>
    <property type="molecule type" value="Genomic_DNA"/>
</dbReference>
<protein>
    <submittedName>
        <fullName evidence="2">Uncharacterized protein</fullName>
    </submittedName>
</protein>
<sequence length="142" mass="16166">MAPLSDVNHLSHPYIHGGDFSSSHSERKFGLMKWLSNLFKGGSNRGRGSHHHHLHEPAEENMSWRAPSIASDGRARSQKQKELGHAMELSSAEDLKRPNAHQGYKWGTYNDEDYYYKGLPDNLGSSAYPSHDPAPYYPRDYR</sequence>
<reference evidence="3" key="1">
    <citation type="journal article" date="2020" name="Nat. Commun.">
        <title>Genome sequence of the cluster root forming white lupin.</title>
        <authorList>
            <person name="Hufnagel B."/>
            <person name="Marques A."/>
            <person name="Soriano A."/>
            <person name="Marques L."/>
            <person name="Divol F."/>
            <person name="Doumas P."/>
            <person name="Sallet E."/>
            <person name="Mancinotti D."/>
            <person name="Carrere S."/>
            <person name="Marande W."/>
            <person name="Arribat S."/>
            <person name="Keller J."/>
            <person name="Huneau C."/>
            <person name="Blein T."/>
            <person name="Aime D."/>
            <person name="Laguerre M."/>
            <person name="Taylor J."/>
            <person name="Schubert V."/>
            <person name="Nelson M."/>
            <person name="Geu-Flores F."/>
            <person name="Crespi M."/>
            <person name="Gallardo-Guerrero K."/>
            <person name="Delaux P.-M."/>
            <person name="Salse J."/>
            <person name="Berges H."/>
            <person name="Guyot R."/>
            <person name="Gouzy J."/>
            <person name="Peret B."/>
        </authorList>
    </citation>
    <scope>NUCLEOTIDE SEQUENCE [LARGE SCALE GENOMIC DNA]</scope>
    <source>
        <strain evidence="3">cv. Amiga</strain>
    </source>
</reference>
<accession>A0A6A4PWT8</accession>
<dbReference type="Proteomes" id="UP000447434">
    <property type="component" value="Chromosome 10"/>
</dbReference>
<name>A0A6A4PWT8_LUPAL</name>
<feature type="region of interest" description="Disordered" evidence="1">
    <location>
        <begin position="120"/>
        <end position="142"/>
    </location>
</feature>
<organism evidence="2 3">
    <name type="scientific">Lupinus albus</name>
    <name type="common">White lupine</name>
    <name type="synonym">Lupinus termis</name>
    <dbReference type="NCBI Taxonomy" id="3870"/>
    <lineage>
        <taxon>Eukaryota</taxon>
        <taxon>Viridiplantae</taxon>
        <taxon>Streptophyta</taxon>
        <taxon>Embryophyta</taxon>
        <taxon>Tracheophyta</taxon>
        <taxon>Spermatophyta</taxon>
        <taxon>Magnoliopsida</taxon>
        <taxon>eudicotyledons</taxon>
        <taxon>Gunneridae</taxon>
        <taxon>Pentapetalae</taxon>
        <taxon>rosids</taxon>
        <taxon>fabids</taxon>
        <taxon>Fabales</taxon>
        <taxon>Fabaceae</taxon>
        <taxon>Papilionoideae</taxon>
        <taxon>50 kb inversion clade</taxon>
        <taxon>genistoids sensu lato</taxon>
        <taxon>core genistoids</taxon>
        <taxon>Genisteae</taxon>
        <taxon>Lupinus</taxon>
    </lineage>
</organism>
<keyword evidence="3" id="KW-1185">Reference proteome</keyword>
<dbReference type="AlphaFoldDB" id="A0A6A4PWT8"/>
<evidence type="ECO:0000313" key="3">
    <source>
        <dbReference type="Proteomes" id="UP000447434"/>
    </source>
</evidence>
<comment type="caution">
    <text evidence="2">The sequence shown here is derived from an EMBL/GenBank/DDBJ whole genome shotgun (WGS) entry which is preliminary data.</text>
</comment>
<feature type="region of interest" description="Disordered" evidence="1">
    <location>
        <begin position="42"/>
        <end position="103"/>
    </location>
</feature>
<evidence type="ECO:0000313" key="2">
    <source>
        <dbReference type="EMBL" id="KAE9606147.1"/>
    </source>
</evidence>